<name>A0A510K0H9_9FUSO</name>
<gene>
    <name evidence="1" type="ORF">JMUB3870_1250</name>
</gene>
<dbReference type="EMBL" id="AP019831">
    <property type="protein sequence ID" value="BBM45132.1"/>
    <property type="molecule type" value="Genomic_DNA"/>
</dbReference>
<evidence type="ECO:0000313" key="2">
    <source>
        <dbReference type="Proteomes" id="UP000422644"/>
    </source>
</evidence>
<accession>A0A510K0H9</accession>
<reference evidence="1 2" key="1">
    <citation type="submission" date="2019-07" db="EMBL/GenBank/DDBJ databases">
        <title>Complete Genome Sequence of Leptotrichia trevisanii Strain JMUB3870.</title>
        <authorList>
            <person name="Watanabe S."/>
            <person name="Cui L."/>
        </authorList>
    </citation>
    <scope>NUCLEOTIDE SEQUENCE [LARGE SCALE GENOMIC DNA]</scope>
    <source>
        <strain evidence="1 2">JMUB3870</strain>
    </source>
</reference>
<organism evidence="1 2">
    <name type="scientific">Leptotrichia trevisanii</name>
    <dbReference type="NCBI Taxonomy" id="109328"/>
    <lineage>
        <taxon>Bacteria</taxon>
        <taxon>Fusobacteriati</taxon>
        <taxon>Fusobacteriota</taxon>
        <taxon>Fusobacteriia</taxon>
        <taxon>Fusobacteriales</taxon>
        <taxon>Leptotrichiaceae</taxon>
        <taxon>Leptotrichia</taxon>
    </lineage>
</organism>
<protein>
    <submittedName>
        <fullName evidence="1">Uncharacterized protein</fullName>
    </submittedName>
</protein>
<dbReference type="AlphaFoldDB" id="A0A510K0H9"/>
<keyword evidence="2" id="KW-1185">Reference proteome</keyword>
<dbReference type="Proteomes" id="UP000422644">
    <property type="component" value="Chromosome"/>
</dbReference>
<proteinExistence type="predicted"/>
<sequence>MSKKQQKMIKIKQKNAILMSEKISVIPINKGFSQKYGLK</sequence>
<evidence type="ECO:0000313" key="1">
    <source>
        <dbReference type="EMBL" id="BBM45132.1"/>
    </source>
</evidence>